<evidence type="ECO:0000256" key="1">
    <source>
        <dbReference type="SAM" id="MobiDB-lite"/>
    </source>
</evidence>
<sequence length="353" mass="39420">MNFFKNGKNSRTSPSSGTLGQSGFQAYPTKTYTGNAGNGFQNEDDFVDLCEVCGTRPKFVDNNTGRRHPYCGRTCASKDVRRDQPQNGNPLYSSSNRTRSEIWVKVSKCRMSECQREPLNQFSGFCGEDHKQAAVRRGLVALCSKCNKYLQTSGSLCVACQKYQDACQLTEVRYGSHSFNEVARVFSRQWKSESRGQRAPTVEKVLRVENSRKTLISFDYFRKDRVVDYTTFHSSQCICDLGKDAPYKFCQYPSCGICMATKSSFTKFAFDVVQNSGSLGDGVYSYLHSSSAHRHSTACTSSPFRVMIMCKVVVEKAKSGQPVMGTNSAVMSDTIVVRDSARIIPTNIILYSL</sequence>
<evidence type="ECO:0000313" key="2">
    <source>
        <dbReference type="EMBL" id="KLO15230.1"/>
    </source>
</evidence>
<protein>
    <recommendedName>
        <fullName evidence="4">PARP catalytic domain-containing protein</fullName>
    </recommendedName>
</protein>
<accession>A0A0H2RT88</accession>
<reference evidence="2 3" key="1">
    <citation type="submission" date="2015-04" db="EMBL/GenBank/DDBJ databases">
        <title>Complete genome sequence of Schizopora paradoxa KUC8140, a cosmopolitan wood degrader in East Asia.</title>
        <authorList>
            <consortium name="DOE Joint Genome Institute"/>
            <person name="Min B."/>
            <person name="Park H."/>
            <person name="Jang Y."/>
            <person name="Kim J.-J."/>
            <person name="Kim K.H."/>
            <person name="Pangilinan J."/>
            <person name="Lipzen A."/>
            <person name="Riley R."/>
            <person name="Grigoriev I.V."/>
            <person name="Spatafora J.W."/>
            <person name="Choi I.-G."/>
        </authorList>
    </citation>
    <scope>NUCLEOTIDE SEQUENCE [LARGE SCALE GENOMIC DNA]</scope>
    <source>
        <strain evidence="2 3">KUC8140</strain>
    </source>
</reference>
<dbReference type="EMBL" id="KQ085932">
    <property type="protein sequence ID" value="KLO15230.1"/>
    <property type="molecule type" value="Genomic_DNA"/>
</dbReference>
<dbReference type="SUPFAM" id="SSF56399">
    <property type="entry name" value="ADP-ribosylation"/>
    <property type="match status" value="1"/>
</dbReference>
<feature type="region of interest" description="Disordered" evidence="1">
    <location>
        <begin position="1"/>
        <end position="23"/>
    </location>
</feature>
<dbReference type="OrthoDB" id="2419903at2759"/>
<organism evidence="2 3">
    <name type="scientific">Schizopora paradoxa</name>
    <dbReference type="NCBI Taxonomy" id="27342"/>
    <lineage>
        <taxon>Eukaryota</taxon>
        <taxon>Fungi</taxon>
        <taxon>Dikarya</taxon>
        <taxon>Basidiomycota</taxon>
        <taxon>Agaricomycotina</taxon>
        <taxon>Agaricomycetes</taxon>
        <taxon>Hymenochaetales</taxon>
        <taxon>Schizoporaceae</taxon>
        <taxon>Schizopora</taxon>
    </lineage>
</organism>
<dbReference type="InParanoid" id="A0A0H2RT88"/>
<gene>
    <name evidence="2" type="ORF">SCHPADRAFT_849726</name>
</gene>
<evidence type="ECO:0008006" key="4">
    <source>
        <dbReference type="Google" id="ProtNLM"/>
    </source>
</evidence>
<evidence type="ECO:0000313" key="3">
    <source>
        <dbReference type="Proteomes" id="UP000053477"/>
    </source>
</evidence>
<dbReference type="Proteomes" id="UP000053477">
    <property type="component" value="Unassembled WGS sequence"/>
</dbReference>
<proteinExistence type="predicted"/>
<dbReference type="Gene3D" id="3.90.228.10">
    <property type="match status" value="1"/>
</dbReference>
<keyword evidence="3" id="KW-1185">Reference proteome</keyword>
<name>A0A0H2RT88_9AGAM</name>
<dbReference type="AlphaFoldDB" id="A0A0H2RT88"/>
<feature type="compositionally biased region" description="Polar residues" evidence="1">
    <location>
        <begin position="7"/>
        <end position="23"/>
    </location>
</feature>